<feature type="transmembrane region" description="Helical" evidence="10">
    <location>
        <begin position="88"/>
        <end position="110"/>
    </location>
</feature>
<keyword evidence="6 10" id="KW-1133">Transmembrane helix</keyword>
<protein>
    <submittedName>
        <fullName evidence="12">Sugar transferase</fullName>
    </submittedName>
</protein>
<dbReference type="EMBL" id="JBHRTB010000010">
    <property type="protein sequence ID" value="MFC3144026.1"/>
    <property type="molecule type" value="Genomic_DNA"/>
</dbReference>
<evidence type="ECO:0000256" key="2">
    <source>
        <dbReference type="ARBA" id="ARBA00006464"/>
    </source>
</evidence>
<reference evidence="13" key="1">
    <citation type="journal article" date="2019" name="Int. J. Syst. Evol. Microbiol.">
        <title>The Global Catalogue of Microorganisms (GCM) 10K type strain sequencing project: providing services to taxonomists for standard genome sequencing and annotation.</title>
        <authorList>
            <consortium name="The Broad Institute Genomics Platform"/>
            <consortium name="The Broad Institute Genome Sequencing Center for Infectious Disease"/>
            <person name="Wu L."/>
            <person name="Ma J."/>
        </authorList>
    </citation>
    <scope>NUCLEOTIDE SEQUENCE [LARGE SCALE GENOMIC DNA]</scope>
    <source>
        <strain evidence="13">KCTC 52366</strain>
    </source>
</reference>
<gene>
    <name evidence="12" type="ORF">ACFOGP_15005</name>
</gene>
<proteinExistence type="inferred from homology"/>
<evidence type="ECO:0000256" key="5">
    <source>
        <dbReference type="ARBA" id="ARBA00022692"/>
    </source>
</evidence>
<evidence type="ECO:0000256" key="7">
    <source>
        <dbReference type="ARBA" id="ARBA00023136"/>
    </source>
</evidence>
<evidence type="ECO:0000313" key="12">
    <source>
        <dbReference type="EMBL" id="MFC3144026.1"/>
    </source>
</evidence>
<dbReference type="PANTHER" id="PTHR30576:SF4">
    <property type="entry name" value="UNDECAPRENYL-PHOSPHATE GALACTOSE PHOSPHOTRANSFERASE"/>
    <property type="match status" value="1"/>
</dbReference>
<keyword evidence="3" id="KW-1003">Cell membrane</keyword>
<dbReference type="Pfam" id="PF02397">
    <property type="entry name" value="Bac_transf"/>
    <property type="match status" value="1"/>
</dbReference>
<evidence type="ECO:0000259" key="11">
    <source>
        <dbReference type="Pfam" id="PF02397"/>
    </source>
</evidence>
<evidence type="ECO:0000256" key="9">
    <source>
        <dbReference type="SAM" id="MobiDB-lite"/>
    </source>
</evidence>
<accession>A0ABV7GWY7</accession>
<evidence type="ECO:0000256" key="6">
    <source>
        <dbReference type="ARBA" id="ARBA00022989"/>
    </source>
</evidence>
<name>A0ABV7GWY7_9RHOB</name>
<evidence type="ECO:0000256" key="3">
    <source>
        <dbReference type="ARBA" id="ARBA00022475"/>
    </source>
</evidence>
<keyword evidence="5 10" id="KW-0812">Transmembrane</keyword>
<dbReference type="RefSeq" id="WP_275631289.1">
    <property type="nucleotide sequence ID" value="NZ_JARGYD010000001.1"/>
</dbReference>
<dbReference type="Proteomes" id="UP001595632">
    <property type="component" value="Unassembled WGS sequence"/>
</dbReference>
<comment type="subcellular location">
    <subcellularLocation>
        <location evidence="1">Cell membrane</location>
    </subcellularLocation>
</comment>
<evidence type="ECO:0000256" key="8">
    <source>
        <dbReference type="ARBA" id="ARBA00023169"/>
    </source>
</evidence>
<dbReference type="PANTHER" id="PTHR30576">
    <property type="entry name" value="COLANIC BIOSYNTHESIS UDP-GLUCOSE LIPID CARRIER TRANSFERASE"/>
    <property type="match status" value="1"/>
</dbReference>
<comment type="caution">
    <text evidence="12">The sequence shown here is derived from an EMBL/GenBank/DDBJ whole genome shotgun (WGS) entry which is preliminary data.</text>
</comment>
<dbReference type="GO" id="GO:0016740">
    <property type="term" value="F:transferase activity"/>
    <property type="evidence" value="ECO:0007669"/>
    <property type="project" value="UniProtKB-KW"/>
</dbReference>
<organism evidence="12 13">
    <name type="scientific">Psychromarinibacter halotolerans</name>
    <dbReference type="NCBI Taxonomy" id="1775175"/>
    <lineage>
        <taxon>Bacteria</taxon>
        <taxon>Pseudomonadati</taxon>
        <taxon>Pseudomonadota</taxon>
        <taxon>Alphaproteobacteria</taxon>
        <taxon>Rhodobacterales</taxon>
        <taxon>Paracoccaceae</taxon>
        <taxon>Psychromarinibacter</taxon>
    </lineage>
</organism>
<keyword evidence="8" id="KW-0270">Exopolysaccharide synthesis</keyword>
<keyword evidence="7 10" id="KW-0472">Membrane</keyword>
<keyword evidence="4 12" id="KW-0808">Transferase</keyword>
<evidence type="ECO:0000256" key="1">
    <source>
        <dbReference type="ARBA" id="ARBA00004236"/>
    </source>
</evidence>
<feature type="domain" description="Bacterial sugar transferase" evidence="11">
    <location>
        <begin position="83"/>
        <end position="273"/>
    </location>
</feature>
<evidence type="ECO:0000313" key="13">
    <source>
        <dbReference type="Proteomes" id="UP001595632"/>
    </source>
</evidence>
<feature type="compositionally biased region" description="Low complexity" evidence="9">
    <location>
        <begin position="49"/>
        <end position="65"/>
    </location>
</feature>
<evidence type="ECO:0000256" key="4">
    <source>
        <dbReference type="ARBA" id="ARBA00022679"/>
    </source>
</evidence>
<sequence>MRDLTEVEADAADFSAVMSMGEPRMGKPRLRPDTTAGAVVRSRKDHGARPATTAGTAPATSANTPKAPANAPRPTSFYRARGKRLLDLAFVMLTLPFTVPLLLLGAIMIARGGGRIIYVQERVGQHGRAFKMLKFRTMVANAEEKLEACLAADPAMRAEWDRCQKLKNDPRITRAGMFLRRSSLDELPQILNVLRGDMSIVGPRPMMPDQVEKYGDTAPYMAHRPGLTGVWQVMERNESDFDSRSRADIEYDRTCSARVDMGLIFKTVGVVVKGTGY</sequence>
<comment type="similarity">
    <text evidence="2">Belongs to the bacterial sugar transferase family.</text>
</comment>
<dbReference type="InterPro" id="IPR003362">
    <property type="entry name" value="Bact_transf"/>
</dbReference>
<keyword evidence="13" id="KW-1185">Reference proteome</keyword>
<feature type="region of interest" description="Disordered" evidence="9">
    <location>
        <begin position="18"/>
        <end position="74"/>
    </location>
</feature>
<evidence type="ECO:0000256" key="10">
    <source>
        <dbReference type="SAM" id="Phobius"/>
    </source>
</evidence>